<dbReference type="WBParaSite" id="ACAC_0001438301-mRNA-1">
    <property type="protein sequence ID" value="ACAC_0001438301-mRNA-1"/>
    <property type="gene ID" value="ACAC_0001438301"/>
</dbReference>
<dbReference type="Gene3D" id="3.30.460.10">
    <property type="entry name" value="Beta Polymerase, domain 2"/>
    <property type="match status" value="1"/>
</dbReference>
<dbReference type="SUPFAM" id="SSF81301">
    <property type="entry name" value="Nucleotidyltransferase"/>
    <property type="match status" value="1"/>
</dbReference>
<feature type="domain" description="Poly(A) RNA polymerase mitochondrial-like central palm" evidence="15">
    <location>
        <begin position="4"/>
        <end position="142"/>
    </location>
</feature>
<evidence type="ECO:0000256" key="6">
    <source>
        <dbReference type="ARBA" id="ARBA00022664"/>
    </source>
</evidence>
<keyword evidence="6" id="KW-0507">mRNA processing</keyword>
<evidence type="ECO:0000256" key="10">
    <source>
        <dbReference type="ARBA" id="ARBA00022840"/>
    </source>
</evidence>
<evidence type="ECO:0000256" key="9">
    <source>
        <dbReference type="ARBA" id="ARBA00022741"/>
    </source>
</evidence>
<evidence type="ECO:0000256" key="5">
    <source>
        <dbReference type="ARBA" id="ARBA00022490"/>
    </source>
</evidence>
<evidence type="ECO:0000256" key="8">
    <source>
        <dbReference type="ARBA" id="ARBA00022723"/>
    </source>
</evidence>
<keyword evidence="10" id="KW-0067">ATP-binding</keyword>
<name>A0A0K0DRJ4_ANGCA</name>
<proteinExistence type="inferred from homology"/>
<evidence type="ECO:0000256" key="1">
    <source>
        <dbReference type="ARBA" id="ARBA00001936"/>
    </source>
</evidence>
<dbReference type="CDD" id="cd05402">
    <property type="entry name" value="NT_PAP_TUTase"/>
    <property type="match status" value="1"/>
</dbReference>
<dbReference type="GO" id="GO:0046872">
    <property type="term" value="F:metal ion binding"/>
    <property type="evidence" value="ECO:0007669"/>
    <property type="project" value="UniProtKB-KW"/>
</dbReference>
<evidence type="ECO:0000256" key="4">
    <source>
        <dbReference type="ARBA" id="ARBA00012388"/>
    </source>
</evidence>
<dbReference type="PANTHER" id="PTHR12271:SF40">
    <property type="entry name" value="POLY(A) RNA POLYMERASE GLD2"/>
    <property type="match status" value="1"/>
</dbReference>
<comment type="cofactor">
    <cofactor evidence="2">
        <name>Mg(2+)</name>
        <dbReference type="ChEBI" id="CHEBI:18420"/>
    </cofactor>
</comment>
<organism evidence="16 17">
    <name type="scientific">Angiostrongylus cantonensis</name>
    <name type="common">Rat lungworm</name>
    <dbReference type="NCBI Taxonomy" id="6313"/>
    <lineage>
        <taxon>Eukaryota</taxon>
        <taxon>Metazoa</taxon>
        <taxon>Ecdysozoa</taxon>
        <taxon>Nematoda</taxon>
        <taxon>Chromadorea</taxon>
        <taxon>Rhabditida</taxon>
        <taxon>Rhabditina</taxon>
        <taxon>Rhabditomorpha</taxon>
        <taxon>Strongyloidea</taxon>
        <taxon>Metastrongylidae</taxon>
        <taxon>Angiostrongylus</taxon>
    </lineage>
</organism>
<dbReference type="STRING" id="6313.A0A0K0DRJ4"/>
<keyword evidence="8" id="KW-0479">Metal-binding</keyword>
<dbReference type="GO" id="GO:0005524">
    <property type="term" value="F:ATP binding"/>
    <property type="evidence" value="ECO:0007669"/>
    <property type="project" value="UniProtKB-KW"/>
</dbReference>
<dbReference type="Pfam" id="PF22600">
    <property type="entry name" value="MTPAP-like_central"/>
    <property type="match status" value="1"/>
</dbReference>
<dbReference type="InterPro" id="IPR043519">
    <property type="entry name" value="NT_sf"/>
</dbReference>
<dbReference type="GO" id="GO:1990817">
    <property type="term" value="F:poly(A) RNA polymerase activity"/>
    <property type="evidence" value="ECO:0007669"/>
    <property type="project" value="UniProtKB-EC"/>
</dbReference>
<dbReference type="GO" id="GO:0005737">
    <property type="term" value="C:cytoplasm"/>
    <property type="evidence" value="ECO:0007669"/>
    <property type="project" value="UniProtKB-SubCell"/>
</dbReference>
<dbReference type="GO" id="GO:0006397">
    <property type="term" value="P:mRNA processing"/>
    <property type="evidence" value="ECO:0007669"/>
    <property type="project" value="UniProtKB-KW"/>
</dbReference>
<comment type="similarity">
    <text evidence="13">Belongs to the DNA polymerase type-B-like family. GLD2 subfamily.</text>
</comment>
<keyword evidence="11" id="KW-0460">Magnesium</keyword>
<comment type="subcellular location">
    <subcellularLocation>
        <location evidence="3">Cytoplasm</location>
    </subcellularLocation>
</comment>
<feature type="domain" description="PAP-associated" evidence="14">
    <location>
        <begin position="235"/>
        <end position="301"/>
    </location>
</feature>
<evidence type="ECO:0000259" key="14">
    <source>
        <dbReference type="Pfam" id="PF03828"/>
    </source>
</evidence>
<reference evidence="16" key="1">
    <citation type="submission" date="2012-09" db="EMBL/GenBank/DDBJ databases">
        <authorList>
            <person name="Martin A.A."/>
        </authorList>
    </citation>
    <scope>NUCLEOTIDE SEQUENCE</scope>
</reference>
<evidence type="ECO:0000256" key="2">
    <source>
        <dbReference type="ARBA" id="ARBA00001946"/>
    </source>
</evidence>
<protein>
    <recommendedName>
        <fullName evidence="4">polynucleotide adenylyltransferase</fullName>
        <ecNumber evidence="4">2.7.7.19</ecNumber>
    </recommendedName>
</protein>
<dbReference type="FunFam" id="3.30.460.10:FF:000061">
    <property type="entry name" value="Poly(A) RNA polymerase gld-2"/>
    <property type="match status" value="1"/>
</dbReference>
<keyword evidence="16" id="KW-1185">Reference proteome</keyword>
<keyword evidence="12" id="KW-0464">Manganese</keyword>
<dbReference type="AlphaFoldDB" id="A0A0K0DRJ4"/>
<dbReference type="InterPro" id="IPR054708">
    <property type="entry name" value="MTPAP-like_central"/>
</dbReference>
<evidence type="ECO:0000256" key="12">
    <source>
        <dbReference type="ARBA" id="ARBA00023211"/>
    </source>
</evidence>
<comment type="cofactor">
    <cofactor evidence="1">
        <name>Mn(2+)</name>
        <dbReference type="ChEBI" id="CHEBI:29035"/>
    </cofactor>
</comment>
<dbReference type="GO" id="GO:0031123">
    <property type="term" value="P:RNA 3'-end processing"/>
    <property type="evidence" value="ECO:0007669"/>
    <property type="project" value="TreeGrafter"/>
</dbReference>
<dbReference type="PANTHER" id="PTHR12271">
    <property type="entry name" value="POLY A POLYMERASE CID PAP -RELATED"/>
    <property type="match status" value="1"/>
</dbReference>
<reference evidence="17" key="2">
    <citation type="submission" date="2017-02" db="UniProtKB">
        <authorList>
            <consortium name="WormBaseParasite"/>
        </authorList>
    </citation>
    <scope>IDENTIFICATION</scope>
</reference>
<dbReference type="Proteomes" id="UP000035642">
    <property type="component" value="Unassembled WGS sequence"/>
</dbReference>
<evidence type="ECO:0000256" key="11">
    <source>
        <dbReference type="ARBA" id="ARBA00022842"/>
    </source>
</evidence>
<evidence type="ECO:0000313" key="17">
    <source>
        <dbReference type="WBParaSite" id="ACAC_0001438301-mRNA-1"/>
    </source>
</evidence>
<evidence type="ECO:0000313" key="16">
    <source>
        <dbReference type="Proteomes" id="UP000035642"/>
    </source>
</evidence>
<evidence type="ECO:0000256" key="7">
    <source>
        <dbReference type="ARBA" id="ARBA00022679"/>
    </source>
</evidence>
<evidence type="ECO:0000256" key="13">
    <source>
        <dbReference type="ARBA" id="ARBA00038491"/>
    </source>
</evidence>
<evidence type="ECO:0000256" key="3">
    <source>
        <dbReference type="ARBA" id="ARBA00004496"/>
    </source>
</evidence>
<sequence>MDVLSEEIWHYHNSITQSEKMLNRKLHLRDLLYHSICPVFPVCGLYVVGSSLNGFGSNTSGMDLCLMITSKDLDQKTHAVVVLNMVHNALQHTEWVSDQKLIVAKVPILRIKFVAPFSDIIVDLNANNSVAIRNTHLLRYYSSFDWRVRPLASVVKEWAKRKGINDAYRSSFTSYSLVLMVIHYLQCGTEPSVLPSLQQMFPRQFANKCDVRTLDVTAPLESSATSEWQYACKSTLGELLIGFLDYYANKFDYDRDAISVRLGKRIDRAVIARQPPNGEYQQDNTHWRSQWRCICIEEPFTYLNTAHSIHDEMVFDAIKTAFREAHEELNATRDLQCLLNCKPISVNAPMGGCVE</sequence>
<dbReference type="SUPFAM" id="SSF81631">
    <property type="entry name" value="PAP/OAS1 substrate-binding domain"/>
    <property type="match status" value="1"/>
</dbReference>
<dbReference type="Pfam" id="PF03828">
    <property type="entry name" value="PAP_assoc"/>
    <property type="match status" value="1"/>
</dbReference>
<dbReference type="InterPro" id="IPR002058">
    <property type="entry name" value="PAP_assoc"/>
</dbReference>
<dbReference type="EC" id="2.7.7.19" evidence="4"/>
<accession>A0A0K0DRJ4</accession>
<dbReference type="Gene3D" id="1.10.1410.10">
    <property type="match status" value="1"/>
</dbReference>
<keyword evidence="5" id="KW-0963">Cytoplasm</keyword>
<keyword evidence="9" id="KW-0547">Nucleotide-binding</keyword>
<keyword evidence="7" id="KW-0808">Transferase</keyword>
<evidence type="ECO:0000259" key="15">
    <source>
        <dbReference type="Pfam" id="PF22600"/>
    </source>
</evidence>